<reference evidence="2" key="1">
    <citation type="submission" date="2021-02" db="EMBL/GenBank/DDBJ databases">
        <authorList>
            <person name="Nowell W R."/>
        </authorList>
    </citation>
    <scope>NUCLEOTIDE SEQUENCE</scope>
</reference>
<evidence type="ECO:0000313" key="3">
    <source>
        <dbReference type="Proteomes" id="UP000663873"/>
    </source>
</evidence>
<evidence type="ECO:0000313" key="2">
    <source>
        <dbReference type="EMBL" id="CAF4923439.1"/>
    </source>
</evidence>
<organism evidence="2 3">
    <name type="scientific">Rotaria socialis</name>
    <dbReference type="NCBI Taxonomy" id="392032"/>
    <lineage>
        <taxon>Eukaryota</taxon>
        <taxon>Metazoa</taxon>
        <taxon>Spiralia</taxon>
        <taxon>Gnathifera</taxon>
        <taxon>Rotifera</taxon>
        <taxon>Eurotatoria</taxon>
        <taxon>Bdelloidea</taxon>
        <taxon>Philodinida</taxon>
        <taxon>Philodinidae</taxon>
        <taxon>Rotaria</taxon>
    </lineage>
</organism>
<feature type="non-terminal residue" evidence="2">
    <location>
        <position position="1"/>
    </location>
</feature>
<dbReference type="EMBL" id="CAJOBP010078451">
    <property type="protein sequence ID" value="CAF4906532.1"/>
    <property type="molecule type" value="Genomic_DNA"/>
</dbReference>
<dbReference type="EMBL" id="CAJOBP010083693">
    <property type="protein sequence ID" value="CAF4923439.1"/>
    <property type="molecule type" value="Genomic_DNA"/>
</dbReference>
<comment type="caution">
    <text evidence="2">The sequence shown here is derived from an EMBL/GenBank/DDBJ whole genome shotgun (WGS) entry which is preliminary data.</text>
</comment>
<gene>
    <name evidence="1" type="ORF">UJA718_LOCUS45771</name>
    <name evidence="2" type="ORF">UJA718_LOCUS46538</name>
</gene>
<evidence type="ECO:0000313" key="1">
    <source>
        <dbReference type="EMBL" id="CAF4906532.1"/>
    </source>
</evidence>
<sequence length="30" mass="3225">EHTFSSKPATPMPLLAPLPIETIMSTLTAE</sequence>
<protein>
    <submittedName>
        <fullName evidence="2">Uncharacterized protein</fullName>
    </submittedName>
</protein>
<dbReference type="AlphaFoldDB" id="A0A821WC88"/>
<dbReference type="Proteomes" id="UP000663873">
    <property type="component" value="Unassembled WGS sequence"/>
</dbReference>
<proteinExistence type="predicted"/>
<name>A0A821WC88_9BILA</name>
<keyword evidence="3" id="KW-1185">Reference proteome</keyword>
<accession>A0A821WC88</accession>